<dbReference type="OrthoDB" id="9811720at2"/>
<proteinExistence type="predicted"/>
<comment type="caution">
    <text evidence="3">The sequence shown here is derived from an EMBL/GenBank/DDBJ whole genome shotgun (WGS) entry which is preliminary data.</text>
</comment>
<dbReference type="Proteomes" id="UP000271256">
    <property type="component" value="Unassembled WGS sequence"/>
</dbReference>
<evidence type="ECO:0000313" key="3">
    <source>
        <dbReference type="EMBL" id="RKO66211.1"/>
    </source>
</evidence>
<feature type="domain" description="HPP transmembrane region" evidence="2">
    <location>
        <begin position="37"/>
        <end position="185"/>
    </location>
</feature>
<keyword evidence="1" id="KW-1133">Transmembrane helix</keyword>
<evidence type="ECO:0000259" key="2">
    <source>
        <dbReference type="Pfam" id="PF04982"/>
    </source>
</evidence>
<feature type="transmembrane region" description="Helical" evidence="1">
    <location>
        <begin position="154"/>
        <end position="176"/>
    </location>
</feature>
<dbReference type="RefSeq" id="WP_121450655.1">
    <property type="nucleotide sequence ID" value="NZ_RBWE01000001.1"/>
</dbReference>
<gene>
    <name evidence="3" type="ORF">D7024_04140</name>
</gene>
<evidence type="ECO:0000256" key="1">
    <source>
        <dbReference type="SAM" id="Phobius"/>
    </source>
</evidence>
<feature type="transmembrane region" description="Helical" evidence="1">
    <location>
        <begin position="69"/>
        <end position="89"/>
    </location>
</feature>
<feature type="transmembrane region" description="Helical" evidence="1">
    <location>
        <begin position="101"/>
        <end position="134"/>
    </location>
</feature>
<keyword evidence="4" id="KW-1185">Reference proteome</keyword>
<dbReference type="EMBL" id="RBWE01000001">
    <property type="protein sequence ID" value="RKO66211.1"/>
    <property type="molecule type" value="Genomic_DNA"/>
</dbReference>
<sequence length="190" mass="20314">MPAPLPKNDYAPQLAVDHVTPRQGLLARIWTASKCPARPSTSDMFWCILGSLLGLGIVSFLAFHYQLPLLVAPFGATAALIYGTCTSPFAQPRNVLGGHVISAFVGVLVYQLMGTTWLSVTLGVSLAILLMLFTRTMHPPGGATALTAILNGQGFMFILEPVLLGTVVLLGVALLVHRCRGGGCYPTYWF</sequence>
<keyword evidence="1" id="KW-0472">Membrane</keyword>
<dbReference type="Pfam" id="PF04982">
    <property type="entry name" value="TM_HPP"/>
    <property type="match status" value="1"/>
</dbReference>
<accession>A0A494WTE7</accession>
<dbReference type="PANTHER" id="PTHR33741:SF5">
    <property type="entry name" value="TRANSMEMBRANE PROTEIN DDB_G0269096-RELATED"/>
    <property type="match status" value="1"/>
</dbReference>
<dbReference type="PANTHER" id="PTHR33741">
    <property type="entry name" value="TRANSMEMBRANE PROTEIN DDB_G0269096-RELATED"/>
    <property type="match status" value="1"/>
</dbReference>
<feature type="transmembrane region" description="Helical" evidence="1">
    <location>
        <begin position="44"/>
        <end position="63"/>
    </location>
</feature>
<dbReference type="InterPro" id="IPR058581">
    <property type="entry name" value="TM_HPP"/>
</dbReference>
<organism evidence="3 4">
    <name type="scientific">Desulfofundulus salinus</name>
    <dbReference type="NCBI Taxonomy" id="2419843"/>
    <lineage>
        <taxon>Bacteria</taxon>
        <taxon>Bacillati</taxon>
        <taxon>Bacillota</taxon>
        <taxon>Clostridia</taxon>
        <taxon>Eubacteriales</taxon>
        <taxon>Peptococcaceae</taxon>
        <taxon>Desulfofundulus</taxon>
    </lineage>
</organism>
<reference evidence="3 4" key="1">
    <citation type="submission" date="2018-10" db="EMBL/GenBank/DDBJ databases">
        <authorList>
            <person name="Grouzdev D.S."/>
            <person name="Krutkina M.S."/>
            <person name="Tourova T.P."/>
            <person name="Nazina T.N."/>
        </authorList>
    </citation>
    <scope>NUCLEOTIDE SEQUENCE [LARGE SCALE GENOMIC DNA]</scope>
    <source>
        <strain evidence="3 4">435</strain>
    </source>
</reference>
<dbReference type="InterPro" id="IPR007065">
    <property type="entry name" value="HPP"/>
</dbReference>
<keyword evidence="1" id="KW-0812">Transmembrane</keyword>
<name>A0A494WTE7_9FIRM</name>
<dbReference type="AlphaFoldDB" id="A0A494WTE7"/>
<protein>
    <submittedName>
        <fullName evidence="3">HPP family protein</fullName>
    </submittedName>
</protein>
<evidence type="ECO:0000313" key="4">
    <source>
        <dbReference type="Proteomes" id="UP000271256"/>
    </source>
</evidence>